<feature type="transmembrane region" description="Helical" evidence="1">
    <location>
        <begin position="9"/>
        <end position="29"/>
    </location>
</feature>
<name>A0A0F5PMR6_9THEO</name>
<dbReference type="Proteomes" id="UP000010146">
    <property type="component" value="Unassembled WGS sequence"/>
</dbReference>
<reference evidence="3" key="3">
    <citation type="submission" date="2015-02" db="EMBL/GenBank/DDBJ databases">
        <title>Genome analysis of three genomes within the thermophilic hydrogenogenic bacterial species Caldanaerobacter subterraneus.</title>
        <authorList>
            <person name="Sant'Anna F.H."/>
            <person name="Lebedinsky A."/>
            <person name="Sokolova T."/>
            <person name="Robb F.T."/>
            <person name="Gonzalez J.M."/>
        </authorList>
    </citation>
    <scope>NUCLEOTIDE SEQUENCE [LARGE SCALE GENOMIC DNA]</scope>
    <source>
        <strain evidence="3">DSM 12653</strain>
    </source>
</reference>
<protein>
    <submittedName>
        <fullName evidence="2">Uncharacterized protein</fullName>
    </submittedName>
</protein>
<accession>A0A0F5PMR6</accession>
<dbReference type="AlphaFoldDB" id="A0A0F5PMR6"/>
<gene>
    <name evidence="2" type="ORF">CDSM653_01988</name>
</gene>
<reference evidence="2 3" key="2">
    <citation type="journal article" date="2015" name="BMC Genomics">
        <title>Analysis of three genomes within the thermophilic bacterial species Caldanaerobacter subterraneus with a focus on carbon monoxide dehydrogenase evolution and hydrolase diversity.</title>
        <authorList>
            <person name="Sant'Anna F.H."/>
            <person name="Lebedinsky A.V."/>
            <person name="Sokolova T.G."/>
            <person name="Robb F.T."/>
            <person name="Gonzalez J.M."/>
        </authorList>
    </citation>
    <scope>NUCLEOTIDE SEQUENCE [LARGE SCALE GENOMIC DNA]</scope>
    <source>
        <strain evidence="2 3">DSM 12653</strain>
    </source>
</reference>
<evidence type="ECO:0000313" key="3">
    <source>
        <dbReference type="Proteomes" id="UP000010146"/>
    </source>
</evidence>
<reference evidence="2 3" key="1">
    <citation type="submission" date="2008-07" db="EMBL/GenBank/DDBJ databases">
        <authorList>
            <person name="Gonzalez J."/>
            <person name="Sokolova T."/>
            <person name="Ferriera S."/>
            <person name="Johnson J."/>
            <person name="Kravitz S."/>
            <person name="Beeson K."/>
            <person name="Sutton G."/>
            <person name="Rogers Y.-H."/>
            <person name="Friedman R."/>
            <person name="Frazier M."/>
            <person name="Venter J.C."/>
        </authorList>
    </citation>
    <scope>NUCLEOTIDE SEQUENCE [LARGE SCALE GENOMIC DNA]</scope>
    <source>
        <strain evidence="2 3">DSM 12653</strain>
    </source>
</reference>
<organism evidence="2 3">
    <name type="scientific">Caldanaerobacter subterraneus subsp. pacificus DSM 12653</name>
    <dbReference type="NCBI Taxonomy" id="391606"/>
    <lineage>
        <taxon>Bacteria</taxon>
        <taxon>Bacillati</taxon>
        <taxon>Bacillota</taxon>
        <taxon>Clostridia</taxon>
        <taxon>Thermoanaerobacterales</taxon>
        <taxon>Thermoanaerobacteraceae</taxon>
        <taxon>Caldanaerobacter</taxon>
    </lineage>
</organism>
<evidence type="ECO:0000313" key="2">
    <source>
        <dbReference type="EMBL" id="KKC29134.1"/>
    </source>
</evidence>
<proteinExistence type="predicted"/>
<comment type="caution">
    <text evidence="2">The sequence shown here is derived from an EMBL/GenBank/DDBJ whole genome shotgun (WGS) entry which is preliminary data.</text>
</comment>
<dbReference type="EMBL" id="ABXP02000106">
    <property type="protein sequence ID" value="KKC29134.1"/>
    <property type="molecule type" value="Genomic_DNA"/>
</dbReference>
<sequence length="46" mass="5224">MVNIGERDICLALIFIEFPPFLFGFGSLYKFDKSGGIPLKIYSRIP</sequence>
<keyword evidence="1" id="KW-1133">Transmembrane helix</keyword>
<keyword evidence="1" id="KW-0812">Transmembrane</keyword>
<keyword evidence="1" id="KW-0472">Membrane</keyword>
<evidence type="ECO:0000256" key="1">
    <source>
        <dbReference type="SAM" id="Phobius"/>
    </source>
</evidence>